<reference evidence="3 4" key="1">
    <citation type="journal article" date="2021" name="Sci. Rep.">
        <title>The genome of the diatom Chaetoceros tenuissimus carries an ancient integrated fragment of an extant virus.</title>
        <authorList>
            <person name="Hongo Y."/>
            <person name="Kimura K."/>
            <person name="Takaki Y."/>
            <person name="Yoshida Y."/>
            <person name="Baba S."/>
            <person name="Kobayashi G."/>
            <person name="Nagasaki K."/>
            <person name="Hano T."/>
            <person name="Tomaru Y."/>
        </authorList>
    </citation>
    <scope>NUCLEOTIDE SEQUENCE [LARGE SCALE GENOMIC DNA]</scope>
    <source>
        <strain evidence="3 4">NIES-3715</strain>
    </source>
</reference>
<sequence length="228" mass="25056">MTTENIEENIGENSNDECCLCGQLWLPSSKGWPLCDTPDCENVCCSDCSQALIVSEVFYCPPCAGAGRNAAAAVGGAVATTVKVCSELEKLPLSQKAIKTILRNLLKDPENLKFRKLRLNNPKVKSLLDIDPCRRLLTFVGFSDKQDSETHEPLLLLEGNVNLEDVKQLLDIMESLSDDSIKADDSLSDSNKDVKATQDEIRPTEDTKNDSSKRSTGFGESDAKRQKK</sequence>
<dbReference type="SUPFAM" id="SSF143503">
    <property type="entry name" value="PUG domain-like"/>
    <property type="match status" value="1"/>
</dbReference>
<dbReference type="PANTHER" id="PTHR47694:SF1">
    <property type="entry name" value="PLANT UBX DOMAIN-CONTAINING PROTEIN 2"/>
    <property type="match status" value="1"/>
</dbReference>
<evidence type="ECO:0000313" key="4">
    <source>
        <dbReference type="Proteomes" id="UP001054902"/>
    </source>
</evidence>
<organism evidence="3 4">
    <name type="scientific">Chaetoceros tenuissimus</name>
    <dbReference type="NCBI Taxonomy" id="426638"/>
    <lineage>
        <taxon>Eukaryota</taxon>
        <taxon>Sar</taxon>
        <taxon>Stramenopiles</taxon>
        <taxon>Ochrophyta</taxon>
        <taxon>Bacillariophyta</taxon>
        <taxon>Coscinodiscophyceae</taxon>
        <taxon>Chaetocerotophycidae</taxon>
        <taxon>Chaetocerotales</taxon>
        <taxon>Chaetocerotaceae</taxon>
        <taxon>Chaetoceros</taxon>
    </lineage>
</organism>
<evidence type="ECO:0000256" key="1">
    <source>
        <dbReference type="SAM" id="MobiDB-lite"/>
    </source>
</evidence>
<feature type="domain" description="PUB" evidence="2">
    <location>
        <begin position="96"/>
        <end position="169"/>
    </location>
</feature>
<feature type="compositionally biased region" description="Basic and acidic residues" evidence="1">
    <location>
        <begin position="181"/>
        <end position="213"/>
    </location>
</feature>
<dbReference type="EMBL" id="BLLK01000069">
    <property type="protein sequence ID" value="GFH60374.1"/>
    <property type="molecule type" value="Genomic_DNA"/>
</dbReference>
<dbReference type="Pfam" id="PF09409">
    <property type="entry name" value="PUB"/>
    <property type="match status" value="1"/>
</dbReference>
<proteinExistence type="predicted"/>
<protein>
    <recommendedName>
        <fullName evidence="2">PUB domain-containing protein</fullName>
    </recommendedName>
</protein>
<evidence type="ECO:0000259" key="2">
    <source>
        <dbReference type="Pfam" id="PF09409"/>
    </source>
</evidence>
<dbReference type="InterPro" id="IPR036339">
    <property type="entry name" value="PUB-like_dom_sf"/>
</dbReference>
<gene>
    <name evidence="3" type="ORF">CTEN210_16850</name>
</gene>
<dbReference type="PANTHER" id="PTHR47694">
    <property type="entry name" value="PLANT UBX DOMAIN-CONTAINING PROTEIN 2"/>
    <property type="match status" value="1"/>
</dbReference>
<dbReference type="Gene3D" id="1.20.58.2190">
    <property type="match status" value="1"/>
</dbReference>
<dbReference type="Proteomes" id="UP001054902">
    <property type="component" value="Unassembled WGS sequence"/>
</dbReference>
<feature type="region of interest" description="Disordered" evidence="1">
    <location>
        <begin position="181"/>
        <end position="228"/>
    </location>
</feature>
<keyword evidence="4" id="KW-1185">Reference proteome</keyword>
<name>A0AAD3DCZ0_9STRA</name>
<accession>A0AAD3DCZ0</accession>
<dbReference type="AlphaFoldDB" id="A0AAD3DCZ0"/>
<comment type="caution">
    <text evidence="3">The sequence shown here is derived from an EMBL/GenBank/DDBJ whole genome shotgun (WGS) entry which is preliminary data.</text>
</comment>
<dbReference type="InterPro" id="IPR018997">
    <property type="entry name" value="PUB_domain"/>
</dbReference>
<dbReference type="CDD" id="cd09212">
    <property type="entry name" value="PUB"/>
    <property type="match status" value="1"/>
</dbReference>
<evidence type="ECO:0000313" key="3">
    <source>
        <dbReference type="EMBL" id="GFH60374.1"/>
    </source>
</evidence>